<sequence>MKWLSVIICWFVLMGCGAKKNGFEEVKGSKLVVQVKNMNSGADDTEISYQVKILPERSLTEKLSPEQKNNLWYKMDSCFYIQTEKIKVTPNLVQPIANGQSGNYEFMLSFPADSAINDASTLVYKDKYLNKETYNFKVNLKN</sequence>
<evidence type="ECO:0008006" key="3">
    <source>
        <dbReference type="Google" id="ProtNLM"/>
    </source>
</evidence>
<dbReference type="AlphaFoldDB" id="A0A2H9VNU5"/>
<dbReference type="OrthoDB" id="773066at2"/>
<name>A0A2H9VNU5_9SPHI</name>
<proteinExistence type="predicted"/>
<dbReference type="PROSITE" id="PS51257">
    <property type="entry name" value="PROKAR_LIPOPROTEIN"/>
    <property type="match status" value="1"/>
</dbReference>
<comment type="caution">
    <text evidence="1">The sequence shown here is derived from an EMBL/GenBank/DDBJ whole genome shotgun (WGS) entry which is preliminary data.</text>
</comment>
<evidence type="ECO:0000313" key="1">
    <source>
        <dbReference type="EMBL" id="PJJ79986.1"/>
    </source>
</evidence>
<dbReference type="EMBL" id="PGFJ01000002">
    <property type="protein sequence ID" value="PJJ79986.1"/>
    <property type="molecule type" value="Genomic_DNA"/>
</dbReference>
<keyword evidence="2" id="KW-1185">Reference proteome</keyword>
<dbReference type="RefSeq" id="WP_100342289.1">
    <property type="nucleotide sequence ID" value="NZ_PGFJ01000002.1"/>
</dbReference>
<reference evidence="1 2" key="1">
    <citation type="submission" date="2017-11" db="EMBL/GenBank/DDBJ databases">
        <title>Genomic Encyclopedia of Archaeal and Bacterial Type Strains, Phase II (KMG-II): From Individual Species to Whole Genera.</title>
        <authorList>
            <person name="Goeker M."/>
        </authorList>
    </citation>
    <scope>NUCLEOTIDE SEQUENCE [LARGE SCALE GENOMIC DNA]</scope>
    <source>
        <strain evidence="1 2">DSM 28175</strain>
    </source>
</reference>
<dbReference type="Proteomes" id="UP000242687">
    <property type="component" value="Unassembled WGS sequence"/>
</dbReference>
<evidence type="ECO:0000313" key="2">
    <source>
        <dbReference type="Proteomes" id="UP000242687"/>
    </source>
</evidence>
<gene>
    <name evidence="1" type="ORF">CLV57_3128</name>
</gene>
<accession>A0A2H9VNU5</accession>
<organism evidence="1 2">
    <name type="scientific">Mucilaginibacter auburnensis</name>
    <dbReference type="NCBI Taxonomy" id="1457233"/>
    <lineage>
        <taxon>Bacteria</taxon>
        <taxon>Pseudomonadati</taxon>
        <taxon>Bacteroidota</taxon>
        <taxon>Sphingobacteriia</taxon>
        <taxon>Sphingobacteriales</taxon>
        <taxon>Sphingobacteriaceae</taxon>
        <taxon>Mucilaginibacter</taxon>
    </lineage>
</organism>
<protein>
    <recommendedName>
        <fullName evidence="3">Lipoprotein</fullName>
    </recommendedName>
</protein>